<dbReference type="Pfam" id="PF03457">
    <property type="entry name" value="HA"/>
    <property type="match status" value="1"/>
</dbReference>
<sequence>MVDVGGGLAADAVLAALQVETLRLLSPGWDFGLEQLHAYAEEHGHTRVPASYVTESGYPLGPGCVGSGAAAASSPANGSPRWIPPRLGVESARGGLGRRVRQAGGLRRRAWPHPHPARPPLL</sequence>
<dbReference type="InterPro" id="IPR005114">
    <property type="entry name" value="Helicase_assoc"/>
</dbReference>
<evidence type="ECO:0000256" key="1">
    <source>
        <dbReference type="SAM" id="MobiDB-lite"/>
    </source>
</evidence>
<dbReference type="EMBL" id="JAOB01000027">
    <property type="protein sequence ID" value="EUA65418.1"/>
    <property type="molecule type" value="Genomic_DNA"/>
</dbReference>
<proteinExistence type="predicted"/>
<evidence type="ECO:0000259" key="2">
    <source>
        <dbReference type="Pfam" id="PF03457"/>
    </source>
</evidence>
<reference evidence="3" key="1">
    <citation type="submission" date="2014-01" db="EMBL/GenBank/DDBJ databases">
        <authorList>
            <person name="Brown-Elliot B."/>
            <person name="Wallace R."/>
            <person name="Lenaerts A."/>
            <person name="Ordway D."/>
            <person name="DeGroote M.A."/>
            <person name="Parker T."/>
            <person name="Sizemore C."/>
            <person name="Tallon L.J."/>
            <person name="Sadzewicz L.K."/>
            <person name="Sengamalay N."/>
            <person name="Fraser C.M."/>
            <person name="Hine E."/>
            <person name="Shefchek K.A."/>
            <person name="Das S.P."/>
            <person name="Tettelin H."/>
        </authorList>
    </citation>
    <scope>NUCLEOTIDE SEQUENCE [LARGE SCALE GENOMIC DNA]</scope>
    <source>
        <strain evidence="3">4042</strain>
    </source>
</reference>
<evidence type="ECO:0000313" key="3">
    <source>
        <dbReference type="EMBL" id="EUA65418.1"/>
    </source>
</evidence>
<feature type="compositionally biased region" description="Low complexity" evidence="1">
    <location>
        <begin position="67"/>
        <end position="80"/>
    </location>
</feature>
<gene>
    <name evidence="3" type="ORF">I553_10715</name>
</gene>
<feature type="domain" description="Helicase-associated" evidence="2">
    <location>
        <begin position="29"/>
        <end position="61"/>
    </location>
</feature>
<name>X8DCF8_MYCXE</name>
<feature type="region of interest" description="Disordered" evidence="1">
    <location>
        <begin position="67"/>
        <end position="88"/>
    </location>
</feature>
<organism evidence="3">
    <name type="scientific">Mycobacterium xenopi 4042</name>
    <dbReference type="NCBI Taxonomy" id="1299334"/>
    <lineage>
        <taxon>Bacteria</taxon>
        <taxon>Bacillati</taxon>
        <taxon>Actinomycetota</taxon>
        <taxon>Actinomycetes</taxon>
        <taxon>Mycobacteriales</taxon>
        <taxon>Mycobacteriaceae</taxon>
        <taxon>Mycobacterium</taxon>
    </lineage>
</organism>
<protein>
    <submittedName>
        <fullName evidence="3">Helicase associated domain protein</fullName>
    </submittedName>
</protein>
<accession>X8DCF8</accession>
<dbReference type="AlphaFoldDB" id="X8DCF8"/>
<comment type="caution">
    <text evidence="3">The sequence shown here is derived from an EMBL/GenBank/DDBJ whole genome shotgun (WGS) entry which is preliminary data.</text>
</comment>